<organism evidence="5 6">
    <name type="scientific">Intestinicryptomonas porci</name>
    <dbReference type="NCBI Taxonomy" id="2926320"/>
    <lineage>
        <taxon>Bacteria</taxon>
        <taxon>Pseudomonadati</taxon>
        <taxon>Verrucomicrobiota</taxon>
        <taxon>Opitutia</taxon>
        <taxon>Opitutales</taxon>
        <taxon>Intestinicryptomonaceae</taxon>
        <taxon>Intestinicryptomonas</taxon>
    </lineage>
</organism>
<dbReference type="Proteomes" id="UP001275932">
    <property type="component" value="Unassembled WGS sequence"/>
</dbReference>
<keyword evidence="3" id="KW-0378">Hydrolase</keyword>
<sequence length="458" mass="50554">MPFNPLEFVQELLKIPSISADANYAGEVARCARVFSEKIASLGFETELVKTSLHPIIWAERNSKTPAKIRILCYGHYDVQPIDPIEKWNKPPFEPAVENGRLWGRGSADNKGPFMCLFGGLMRFLEKNPEAPVDIALMIEGEEEISSPSMPEFIKSRKEKLSSYDAILLSDTSSASDSQIVITTGLRGVLAFDVKFRGPNSDIHSGMFGGAVLNPIQAMAEVCASLHKDGLVDIDGFYDEVLPIYDWEKRDIARYPFNEEKIMESLGVNSLIKQGDLKPSEALRLLPALEFTGIGGGYQGEGNKSVIPSEAFCKISIRLVPDQNGRKIYELVKKAIIERCPKGVVAEVSEPDGIGDAYCVIPPNREGAPNPYPEKLGKIFGAVEDCVKQNFGNPPIFLREGASIPLLSLLKKETGLDSVMTGLFSPLDNLHAPNESFSLTMMERALNYYEALFERISK</sequence>
<reference evidence="5 6" key="1">
    <citation type="submission" date="2022-03" db="EMBL/GenBank/DDBJ databases">
        <title>Novel taxa within the pig intestine.</title>
        <authorList>
            <person name="Wylensek D."/>
            <person name="Bishof K."/>
            <person name="Afrizal A."/>
            <person name="Clavel T."/>
        </authorList>
    </citation>
    <scope>NUCLEOTIDE SEQUENCE [LARGE SCALE GENOMIC DNA]</scope>
    <source>
        <strain evidence="5 6">CLA-KB-P66</strain>
    </source>
</reference>
<evidence type="ECO:0000313" key="6">
    <source>
        <dbReference type="Proteomes" id="UP001275932"/>
    </source>
</evidence>
<proteinExistence type="predicted"/>
<comment type="caution">
    <text evidence="5">The sequence shown here is derived from an EMBL/GenBank/DDBJ whole genome shotgun (WGS) entry which is preliminary data.</text>
</comment>
<keyword evidence="6" id="KW-1185">Reference proteome</keyword>
<feature type="domain" description="Peptidase M20 dimerisation" evidence="4">
    <location>
        <begin position="184"/>
        <end position="343"/>
    </location>
</feature>
<dbReference type="InterPro" id="IPR051458">
    <property type="entry name" value="Cyt/Met_Dipeptidase"/>
</dbReference>
<dbReference type="Gene3D" id="3.40.630.10">
    <property type="entry name" value="Zn peptidases"/>
    <property type="match status" value="1"/>
</dbReference>
<dbReference type="PANTHER" id="PTHR43270:SF8">
    <property type="entry name" value="DI- AND TRIPEPTIDASE DUG2-RELATED"/>
    <property type="match status" value="1"/>
</dbReference>
<gene>
    <name evidence="5" type="ORF">MOX91_05690</name>
</gene>
<keyword evidence="1" id="KW-0645">Protease</keyword>
<dbReference type="InterPro" id="IPR011650">
    <property type="entry name" value="Peptidase_M20_dimer"/>
</dbReference>
<evidence type="ECO:0000256" key="3">
    <source>
        <dbReference type="ARBA" id="ARBA00022801"/>
    </source>
</evidence>
<evidence type="ECO:0000256" key="2">
    <source>
        <dbReference type="ARBA" id="ARBA00022723"/>
    </source>
</evidence>
<protein>
    <submittedName>
        <fullName evidence="5">M20/M25/M40 family metallo-hydrolase</fullName>
    </submittedName>
</protein>
<keyword evidence="2" id="KW-0479">Metal-binding</keyword>
<dbReference type="Pfam" id="PF01546">
    <property type="entry name" value="Peptidase_M20"/>
    <property type="match status" value="1"/>
</dbReference>
<dbReference type="Gene3D" id="3.30.70.360">
    <property type="match status" value="1"/>
</dbReference>
<dbReference type="EMBL" id="JALBUT010000005">
    <property type="protein sequence ID" value="MDX8415670.1"/>
    <property type="molecule type" value="Genomic_DNA"/>
</dbReference>
<dbReference type="InterPro" id="IPR002933">
    <property type="entry name" value="Peptidase_M20"/>
</dbReference>
<dbReference type="Pfam" id="PF07687">
    <property type="entry name" value="M20_dimer"/>
    <property type="match status" value="1"/>
</dbReference>
<evidence type="ECO:0000313" key="5">
    <source>
        <dbReference type="EMBL" id="MDX8415670.1"/>
    </source>
</evidence>
<name>A0ABU4WGH9_9BACT</name>
<dbReference type="PANTHER" id="PTHR43270">
    <property type="entry name" value="BETA-ALA-HIS DIPEPTIDASE"/>
    <property type="match status" value="1"/>
</dbReference>
<dbReference type="RefSeq" id="WP_370397115.1">
    <property type="nucleotide sequence ID" value="NZ_JALBUT010000005.1"/>
</dbReference>
<evidence type="ECO:0000259" key="4">
    <source>
        <dbReference type="Pfam" id="PF07687"/>
    </source>
</evidence>
<accession>A0ABU4WGH9</accession>
<dbReference type="NCBIfam" id="NF006579">
    <property type="entry name" value="PRK09104.1"/>
    <property type="match status" value="1"/>
</dbReference>
<dbReference type="SUPFAM" id="SSF53187">
    <property type="entry name" value="Zn-dependent exopeptidases"/>
    <property type="match status" value="1"/>
</dbReference>
<evidence type="ECO:0000256" key="1">
    <source>
        <dbReference type="ARBA" id="ARBA00022670"/>
    </source>
</evidence>